<reference evidence="3 4" key="1">
    <citation type="submission" date="2019-01" db="EMBL/GenBank/DDBJ databases">
        <authorList>
            <person name="Li J."/>
        </authorList>
    </citation>
    <scope>NUCLEOTIDE SEQUENCE [LARGE SCALE GENOMIC DNA]</scope>
    <source>
        <strain evidence="3 4">CCUG 35506</strain>
    </source>
</reference>
<dbReference type="EMBL" id="SDPO01000002">
    <property type="protein sequence ID" value="RXZ49450.1"/>
    <property type="molecule type" value="Genomic_DNA"/>
</dbReference>
<evidence type="ECO:0000259" key="2">
    <source>
        <dbReference type="Pfam" id="PF01636"/>
    </source>
</evidence>
<dbReference type="CDD" id="cd05155">
    <property type="entry name" value="APH_ChoK_like_1"/>
    <property type="match status" value="1"/>
</dbReference>
<dbReference type="PANTHER" id="PTHR21310:SF42">
    <property type="entry name" value="BIFUNCTIONAL AAC_APH"/>
    <property type="match status" value="1"/>
</dbReference>
<dbReference type="Proteomes" id="UP000292935">
    <property type="component" value="Unassembled WGS sequence"/>
</dbReference>
<dbReference type="Gene3D" id="3.30.200.20">
    <property type="entry name" value="Phosphorylase Kinase, domain 1"/>
    <property type="match status" value="1"/>
</dbReference>
<dbReference type="GO" id="GO:0016740">
    <property type="term" value="F:transferase activity"/>
    <property type="evidence" value="ECO:0007669"/>
    <property type="project" value="UniProtKB-KW"/>
</dbReference>
<evidence type="ECO:0000313" key="4">
    <source>
        <dbReference type="Proteomes" id="UP000292935"/>
    </source>
</evidence>
<evidence type="ECO:0000313" key="3">
    <source>
        <dbReference type="EMBL" id="RXZ49450.1"/>
    </source>
</evidence>
<dbReference type="InterPro" id="IPR011009">
    <property type="entry name" value="Kinase-like_dom_sf"/>
</dbReference>
<feature type="compositionally biased region" description="Basic and acidic residues" evidence="1">
    <location>
        <begin position="1"/>
        <end position="10"/>
    </location>
</feature>
<proteinExistence type="predicted"/>
<dbReference type="PANTHER" id="PTHR21310">
    <property type="entry name" value="AMINOGLYCOSIDE PHOSPHOTRANSFERASE-RELATED-RELATED"/>
    <property type="match status" value="1"/>
</dbReference>
<dbReference type="AlphaFoldDB" id="A0A4Q2JT10"/>
<name>A0A4Q2JT10_9MICO</name>
<comment type="caution">
    <text evidence="3">The sequence shown here is derived from an EMBL/GenBank/DDBJ whole genome shotgun (WGS) entry which is preliminary data.</text>
</comment>
<sequence>MLPVHTKDTRNGGASSPAESARVMGSIVDDIGRSHSTNSGAAVRWAVEPSGQTGGGRMTDAPEPDILVDERLARDLVAAQHPDLAGPVVLLANGWDNAMFRLGEHHLVRVPRRTVAADLVLHEQRWLPSIADRVSVPVPAPVRIGRPAPELGFDFPWSILPWFEGVSAADVAPEARAVAASSLANFLAEIGVPAPAAAPVNAYRGVPLAERDGVVQGRLHRGLAGMHPEKIEALRAVWNRGLAAPEWKGRPVWVHGDLHPANLVLAASGDLAAVVDFGDVCAGDPACDLATAWLTFDAPARAVFRAELGRLRETDAAMWDRARAWAFVLGSAIVDTIGAGGRLGRVGVHALDAVLAD</sequence>
<dbReference type="OrthoDB" id="9797603at2"/>
<accession>A0A4Q2JT10</accession>
<evidence type="ECO:0000256" key="1">
    <source>
        <dbReference type="SAM" id="MobiDB-lite"/>
    </source>
</evidence>
<keyword evidence="4" id="KW-1185">Reference proteome</keyword>
<dbReference type="InterPro" id="IPR002575">
    <property type="entry name" value="Aminoglycoside_PTrfase"/>
</dbReference>
<protein>
    <submittedName>
        <fullName evidence="3">Aminoglycoside phosphotransferase family protein</fullName>
    </submittedName>
</protein>
<dbReference type="Gene3D" id="3.90.1200.10">
    <property type="match status" value="1"/>
</dbReference>
<dbReference type="InterPro" id="IPR051678">
    <property type="entry name" value="AGP_Transferase"/>
</dbReference>
<feature type="region of interest" description="Disordered" evidence="1">
    <location>
        <begin position="1"/>
        <end position="20"/>
    </location>
</feature>
<feature type="domain" description="Aminoglycoside phosphotransferase" evidence="2">
    <location>
        <begin position="90"/>
        <end position="325"/>
    </location>
</feature>
<keyword evidence="3" id="KW-0808">Transferase</keyword>
<dbReference type="Pfam" id="PF01636">
    <property type="entry name" value="APH"/>
    <property type="match status" value="1"/>
</dbReference>
<dbReference type="SUPFAM" id="SSF56112">
    <property type="entry name" value="Protein kinase-like (PK-like)"/>
    <property type="match status" value="1"/>
</dbReference>
<organism evidence="3 4">
    <name type="scientific">Agromyces fucosus</name>
    <dbReference type="NCBI Taxonomy" id="41985"/>
    <lineage>
        <taxon>Bacteria</taxon>
        <taxon>Bacillati</taxon>
        <taxon>Actinomycetota</taxon>
        <taxon>Actinomycetes</taxon>
        <taxon>Micrococcales</taxon>
        <taxon>Microbacteriaceae</taxon>
        <taxon>Agromyces</taxon>
    </lineage>
</organism>
<gene>
    <name evidence="3" type="ORF">ESP57_11100</name>
</gene>